<dbReference type="HOGENOM" id="CLU_017495_0_0_7"/>
<proteinExistence type="predicted"/>
<dbReference type="InterPro" id="IPR009656">
    <property type="entry name" value="PHB_depo_C"/>
</dbReference>
<dbReference type="KEGG" id="hoh:Hoch_2410"/>
<dbReference type="eggNOG" id="COG4553">
    <property type="taxonomic scope" value="Bacteria"/>
</dbReference>
<dbReference type="RefSeq" id="WP_012827555.1">
    <property type="nucleotide sequence ID" value="NC_013440.1"/>
</dbReference>
<sequence length="416" mass="46701">MLYHLYEWNHAAMAPLRAVTHTTQVLLDNPYNLLARTPLGRMTKAACEVFERATRRYGKPAFGLHETVRDGHRGSVSEDVVKSMPFCDLIHFRRAWHMEGAANSGRGAQDDPKVLIVAPMSGHYATLLRGTVAAMLPEHDVYITDWRDARVVPANQGAFGLEDYIEYVMKCLQHIGPGAHVLAVCQPGPAVLAATAILAARGDEAQPASMVLMGSPIDPRRSPTVPNNLATTRPLRWFERNVITRVPPPHPGFMRRVYPGFLQLTGFMTMNLDRHFDAQVKLFNNLVEGDGESAEAHRRFYDEYLSVMDLTAEFYLETIRVIFQEHALPRGEMKFRDELVDPSAIEKTALMTVEGEKDDISGIGQTQAAHDLCTGIPDSKQLDYIQPGVGHYGVFNGSRWRNEIQPRVRDFIRANR</sequence>
<dbReference type="PIRSF" id="PIRSF020818">
    <property type="entry name" value="PHB_depoly_PhaZ"/>
    <property type="match status" value="1"/>
</dbReference>
<evidence type="ECO:0000259" key="1">
    <source>
        <dbReference type="Pfam" id="PF06850"/>
    </source>
</evidence>
<dbReference type="Pfam" id="PF06850">
    <property type="entry name" value="PHB_depo_C"/>
    <property type="match status" value="1"/>
</dbReference>
<dbReference type="STRING" id="502025.Hoch_2410"/>
<dbReference type="InterPro" id="IPR051321">
    <property type="entry name" value="PHA/PHB_synthase"/>
</dbReference>
<organism evidence="2 3">
    <name type="scientific">Haliangium ochraceum (strain DSM 14365 / JCM 11303 / SMP-2)</name>
    <dbReference type="NCBI Taxonomy" id="502025"/>
    <lineage>
        <taxon>Bacteria</taxon>
        <taxon>Pseudomonadati</taxon>
        <taxon>Myxococcota</taxon>
        <taxon>Polyangia</taxon>
        <taxon>Haliangiales</taxon>
        <taxon>Kofleriaceae</taxon>
        <taxon>Haliangium</taxon>
    </lineage>
</organism>
<feature type="domain" description="PHB de-polymerase C-terminal" evidence="1">
    <location>
        <begin position="214"/>
        <end position="414"/>
    </location>
</feature>
<evidence type="ECO:0000313" key="2">
    <source>
        <dbReference type="EMBL" id="ACY14947.1"/>
    </source>
</evidence>
<dbReference type="Gene3D" id="3.40.50.1820">
    <property type="entry name" value="alpha/beta hydrolase"/>
    <property type="match status" value="1"/>
</dbReference>
<keyword evidence="3" id="KW-1185">Reference proteome</keyword>
<dbReference type="InterPro" id="IPR029058">
    <property type="entry name" value="AB_hydrolase_fold"/>
</dbReference>
<reference evidence="2 3" key="1">
    <citation type="journal article" date="2010" name="Stand. Genomic Sci.">
        <title>Complete genome sequence of Haliangium ochraceum type strain (SMP-2).</title>
        <authorList>
            <consortium name="US DOE Joint Genome Institute (JGI-PGF)"/>
            <person name="Ivanova N."/>
            <person name="Daum C."/>
            <person name="Lang E."/>
            <person name="Abt B."/>
            <person name="Kopitz M."/>
            <person name="Saunders E."/>
            <person name="Lapidus A."/>
            <person name="Lucas S."/>
            <person name="Glavina Del Rio T."/>
            <person name="Nolan M."/>
            <person name="Tice H."/>
            <person name="Copeland A."/>
            <person name="Cheng J.F."/>
            <person name="Chen F."/>
            <person name="Bruce D."/>
            <person name="Goodwin L."/>
            <person name="Pitluck S."/>
            <person name="Mavromatis K."/>
            <person name="Pati A."/>
            <person name="Mikhailova N."/>
            <person name="Chen A."/>
            <person name="Palaniappan K."/>
            <person name="Land M."/>
            <person name="Hauser L."/>
            <person name="Chang Y.J."/>
            <person name="Jeffries C.D."/>
            <person name="Detter J.C."/>
            <person name="Brettin T."/>
            <person name="Rohde M."/>
            <person name="Goker M."/>
            <person name="Bristow J."/>
            <person name="Markowitz V."/>
            <person name="Eisen J.A."/>
            <person name="Hugenholtz P."/>
            <person name="Kyrpides N.C."/>
            <person name="Klenk H.P."/>
        </authorList>
    </citation>
    <scope>NUCLEOTIDE SEQUENCE [LARGE SCALE GENOMIC DNA]</scope>
    <source>
        <strain evidence="3">DSM 14365 / CIP 107738 / JCM 11303 / AJ 13395 / SMP-2</strain>
    </source>
</reference>
<protein>
    <submittedName>
        <fullName evidence="2">Polyhydroxyalkanoate depolymerase, intracellular</fullName>
    </submittedName>
</protein>
<dbReference type="Proteomes" id="UP000001880">
    <property type="component" value="Chromosome"/>
</dbReference>
<gene>
    <name evidence="2" type="ordered locus">Hoch_2410</name>
</gene>
<name>D0LJA0_HALO1</name>
<evidence type="ECO:0000313" key="3">
    <source>
        <dbReference type="Proteomes" id="UP000001880"/>
    </source>
</evidence>
<dbReference type="PANTHER" id="PTHR36837">
    <property type="entry name" value="POLY(3-HYDROXYALKANOATE) POLYMERASE SUBUNIT PHAC"/>
    <property type="match status" value="1"/>
</dbReference>
<dbReference type="NCBIfam" id="TIGR01849">
    <property type="entry name" value="PHB_depoly_PhaZ"/>
    <property type="match status" value="1"/>
</dbReference>
<dbReference type="AlphaFoldDB" id="D0LJA0"/>
<dbReference type="EMBL" id="CP001804">
    <property type="protein sequence ID" value="ACY14947.1"/>
    <property type="molecule type" value="Genomic_DNA"/>
</dbReference>
<dbReference type="InterPro" id="IPR010915">
    <property type="entry name" value="PHB_depoly_PhaZ"/>
</dbReference>
<dbReference type="OrthoDB" id="9774318at2"/>
<dbReference type="SUPFAM" id="SSF53474">
    <property type="entry name" value="alpha/beta-Hydrolases"/>
    <property type="match status" value="1"/>
</dbReference>
<dbReference type="PANTHER" id="PTHR36837:SF4">
    <property type="entry name" value="BLR0908 PROTEIN"/>
    <property type="match status" value="1"/>
</dbReference>
<accession>D0LJA0</accession>